<evidence type="ECO:0000313" key="4">
    <source>
        <dbReference type="EMBL" id="PFH33870.1"/>
    </source>
</evidence>
<dbReference type="AlphaFoldDB" id="A0A2A9MES4"/>
<keyword evidence="2" id="KW-0812">Transmembrane</keyword>
<dbReference type="GeneID" id="40313013"/>
<keyword evidence="2" id="KW-0472">Membrane</keyword>
<evidence type="ECO:0000256" key="1">
    <source>
        <dbReference type="SAM" id="MobiDB-lite"/>
    </source>
</evidence>
<reference evidence="4 5" key="1">
    <citation type="submission" date="2017-09" db="EMBL/GenBank/DDBJ databases">
        <title>Genome sequencing of Besnoitia besnoiti strain Bb-Ger1.</title>
        <authorList>
            <person name="Schares G."/>
            <person name="Venepally P."/>
            <person name="Lorenzi H.A."/>
        </authorList>
    </citation>
    <scope>NUCLEOTIDE SEQUENCE [LARGE SCALE GENOMIC DNA]</scope>
    <source>
        <strain evidence="4 5">Bb-Ger1</strain>
    </source>
</reference>
<keyword evidence="2" id="KW-1133">Transmembrane helix</keyword>
<keyword evidence="3" id="KW-0732">Signal</keyword>
<dbReference type="EMBL" id="NWUJ01000008">
    <property type="protein sequence ID" value="PFH33870.1"/>
    <property type="molecule type" value="Genomic_DNA"/>
</dbReference>
<feature type="region of interest" description="Disordered" evidence="1">
    <location>
        <begin position="76"/>
        <end position="102"/>
    </location>
</feature>
<feature type="region of interest" description="Disordered" evidence="1">
    <location>
        <begin position="141"/>
        <end position="164"/>
    </location>
</feature>
<dbReference type="RefSeq" id="XP_029217879.1">
    <property type="nucleotide sequence ID" value="XM_029366448.1"/>
</dbReference>
<keyword evidence="5" id="KW-1185">Reference proteome</keyword>
<feature type="chain" id="PRO_5012111835" description="Transmembrane protein" evidence="3">
    <location>
        <begin position="35"/>
        <end position="453"/>
    </location>
</feature>
<organism evidence="4 5">
    <name type="scientific">Besnoitia besnoiti</name>
    <name type="common">Apicomplexan protozoan</name>
    <dbReference type="NCBI Taxonomy" id="94643"/>
    <lineage>
        <taxon>Eukaryota</taxon>
        <taxon>Sar</taxon>
        <taxon>Alveolata</taxon>
        <taxon>Apicomplexa</taxon>
        <taxon>Conoidasida</taxon>
        <taxon>Coccidia</taxon>
        <taxon>Eucoccidiorida</taxon>
        <taxon>Eimeriorina</taxon>
        <taxon>Sarcocystidae</taxon>
        <taxon>Besnoitia</taxon>
    </lineage>
</organism>
<dbReference type="Proteomes" id="UP000224006">
    <property type="component" value="Chromosome VII"/>
</dbReference>
<name>A0A2A9MES4_BESBE</name>
<sequence length="453" mass="49197">MRGSSRQASTRRRWFLYPVLAALSYCLLTTPSSAAYHDDGDYGAVNTEATDAVHSPEDPLADVYIEDYWRRMGWRDSTRSHEGPSRPPGSRRGWARFSTPAGRAAGQKKKKILGALLTLAAVAVVAAVMYGGMRYYRRSREQDPEESFSSESPPMTPTPPASPPFRRESLFVDRLYFDSAPPKAGAEDTYALTHMNNLKVTFFGASDGPSGLTPLYDPRPSKRIATVDAGHNDLWIGGGGVNGAFAAMLRNRGAENNLELNASTIREDSAKVQRELLERAVANPGTLVHMHTGKTSPLFQDSFAYVRFAPGVAWQESETGKNVGVAFLHLLKPSVTPYGAAENNVMLYTVAPRGSANDEDYASAYVATIDHLYGAVTMFNKTPLGQANRIAGIRLPVLGGGIFRGARSLDSLGELNAAGAGEAAAHYGASLELQYMYDNTNSVFTAFKDYESK</sequence>
<accession>A0A2A9MES4</accession>
<feature type="compositionally biased region" description="Pro residues" evidence="1">
    <location>
        <begin position="154"/>
        <end position="163"/>
    </location>
</feature>
<dbReference type="KEGG" id="bbes:BESB_080860"/>
<proteinExistence type="predicted"/>
<evidence type="ECO:0000256" key="3">
    <source>
        <dbReference type="SAM" id="SignalP"/>
    </source>
</evidence>
<feature type="transmembrane region" description="Helical" evidence="2">
    <location>
        <begin position="112"/>
        <end position="132"/>
    </location>
</feature>
<comment type="caution">
    <text evidence="4">The sequence shown here is derived from an EMBL/GenBank/DDBJ whole genome shotgun (WGS) entry which is preliminary data.</text>
</comment>
<feature type="signal peptide" evidence="3">
    <location>
        <begin position="1"/>
        <end position="34"/>
    </location>
</feature>
<evidence type="ECO:0000256" key="2">
    <source>
        <dbReference type="SAM" id="Phobius"/>
    </source>
</evidence>
<dbReference type="OrthoDB" id="447602at2759"/>
<protein>
    <recommendedName>
        <fullName evidence="6">Transmembrane protein</fullName>
    </recommendedName>
</protein>
<evidence type="ECO:0008006" key="6">
    <source>
        <dbReference type="Google" id="ProtNLM"/>
    </source>
</evidence>
<gene>
    <name evidence="4" type="ORF">BESB_080860</name>
</gene>
<dbReference type="VEuPathDB" id="ToxoDB:BESB_080860"/>
<evidence type="ECO:0000313" key="5">
    <source>
        <dbReference type="Proteomes" id="UP000224006"/>
    </source>
</evidence>